<comment type="subcellular location">
    <subcellularLocation>
        <location evidence="1">Cell membrane</location>
        <topology evidence="1">Multi-pass membrane protein</topology>
    </subcellularLocation>
</comment>
<keyword evidence="9" id="KW-1185">Reference proteome</keyword>
<dbReference type="Pfam" id="PF03772">
    <property type="entry name" value="Competence"/>
    <property type="match status" value="1"/>
</dbReference>
<dbReference type="NCBIfam" id="TIGR00361">
    <property type="entry name" value="ComEC_Rec2"/>
    <property type="match status" value="1"/>
</dbReference>
<dbReference type="PANTHER" id="PTHR30619">
    <property type="entry name" value="DNA INTERNALIZATION/COMPETENCE PROTEIN COMEC/REC2"/>
    <property type="match status" value="1"/>
</dbReference>
<dbReference type="InterPro" id="IPR025405">
    <property type="entry name" value="DUF4131"/>
</dbReference>
<keyword evidence="3 6" id="KW-0812">Transmembrane</keyword>
<feature type="domain" description="Metallo-beta-lactamase" evidence="7">
    <location>
        <begin position="534"/>
        <end position="717"/>
    </location>
</feature>
<feature type="transmembrane region" description="Helical" evidence="6">
    <location>
        <begin position="31"/>
        <end position="48"/>
    </location>
</feature>
<evidence type="ECO:0000256" key="1">
    <source>
        <dbReference type="ARBA" id="ARBA00004651"/>
    </source>
</evidence>
<evidence type="ECO:0000313" key="8">
    <source>
        <dbReference type="EMBL" id="SHL78361.1"/>
    </source>
</evidence>
<dbReference type="InterPro" id="IPR036866">
    <property type="entry name" value="RibonucZ/Hydroxyglut_hydro"/>
</dbReference>
<sequence>MKIAAFAFLHLYIQGLVFKNRAPMDGTRSGNLRTGLLALAAGLFLLRFVPQLPPVPAVAVLALLGLALLPFRSYPLGLFLLGFSWACTSAQWALDDRLDHTLDGRTLWLEGRVVDLPDVREGVVRFQLAEPHSRRAELPQLLRLSWYDGPEIRAGETWRLAVNLKRPHGLVNPQSFDYEAWLLAQRIGGVGTVKSGQRLSEADGSAAWRDRLRQHMLADDPHGRAGGLAALVLGDSSGLSVADWRVLQDTGTVHLLVISGQHVTLVAGMFYGLVSWLARMGWWPRSLPWLPVACLLAFSSALSYSLLAGFEVPVQRACAMIGLVLLWRWRFRHLGITLPLLVALAAVLLLEPLAVLQPGFWLSFGAVGLLILIFAARLGAWAWWRTLGRAQWAMTVGLLPMLLALGLPVSASSPLANLIAVPWVGFVVVPMALLGTVLLPVPWLGEALLWVAGFSLEWLFHLLGLIADWLPAWLPSALPFWAWLLVALGAFLILLPVGVPFRSLGLIMLLPLLFTPVERPAERRAEVWMLDVGQGLSMLVLTRNHALLYDAGPSFGDFDMGERVVLPSLRALDVRALDMLLISHSDNDHSGGAEAVARGIPVKRVGSGEAPALPAALSAEPCVDEKWTWDGVSFRTWRWADATDSNQSSCVLIVEAGGERMLLTGDIDSRAERALTDSGLELQAHWLLAPHHGSRSSSSWALLKSAAPAAVLYSRGKHNAYGHPHPTVVSRYQAFSATAYDSVETGALRIRLGAFDAPYALREIPRFWREK</sequence>
<dbReference type="Gene3D" id="3.60.15.10">
    <property type="entry name" value="Ribonuclease Z/Hydroxyacylglutathione hydrolase-like"/>
    <property type="match status" value="1"/>
</dbReference>
<dbReference type="InterPro" id="IPR035681">
    <property type="entry name" value="ComA-like_MBL"/>
</dbReference>
<dbReference type="InterPro" id="IPR004477">
    <property type="entry name" value="ComEC_N"/>
</dbReference>
<dbReference type="InterPro" id="IPR052159">
    <property type="entry name" value="Competence_DNA_uptake"/>
</dbReference>
<feature type="transmembrane region" description="Helical" evidence="6">
    <location>
        <begin position="448"/>
        <end position="469"/>
    </location>
</feature>
<accession>A0A1M7DFS6</accession>
<gene>
    <name evidence="8" type="ORF">SAMN05216288_2446</name>
</gene>
<dbReference type="PANTHER" id="PTHR30619:SF1">
    <property type="entry name" value="RECOMBINATION PROTEIN 2"/>
    <property type="match status" value="1"/>
</dbReference>
<feature type="transmembrane region" description="Helical" evidence="6">
    <location>
        <begin position="392"/>
        <end position="411"/>
    </location>
</feature>
<dbReference type="SMART" id="SM00849">
    <property type="entry name" value="Lactamase_B"/>
    <property type="match status" value="1"/>
</dbReference>
<organism evidence="8 9">
    <name type="scientific">Phytopseudomonas punonensis</name>
    <dbReference type="NCBI Taxonomy" id="1220495"/>
    <lineage>
        <taxon>Bacteria</taxon>
        <taxon>Pseudomonadati</taxon>
        <taxon>Pseudomonadota</taxon>
        <taxon>Gammaproteobacteria</taxon>
        <taxon>Pseudomonadales</taxon>
        <taxon>Pseudomonadaceae</taxon>
        <taxon>Phytopseudomonas</taxon>
    </lineage>
</organism>
<dbReference type="GO" id="GO:0030420">
    <property type="term" value="P:establishment of competence for transformation"/>
    <property type="evidence" value="ECO:0007669"/>
    <property type="project" value="InterPro"/>
</dbReference>
<evidence type="ECO:0000256" key="6">
    <source>
        <dbReference type="SAM" id="Phobius"/>
    </source>
</evidence>
<feature type="transmembrane region" description="Helical" evidence="6">
    <location>
        <begin position="423"/>
        <end position="441"/>
    </location>
</feature>
<dbReference type="InterPro" id="IPR004797">
    <property type="entry name" value="Competence_ComEC/Rec2"/>
</dbReference>
<keyword evidence="5 6" id="KW-0472">Membrane</keyword>
<evidence type="ECO:0000256" key="3">
    <source>
        <dbReference type="ARBA" id="ARBA00022692"/>
    </source>
</evidence>
<dbReference type="GO" id="GO:0005886">
    <property type="term" value="C:plasma membrane"/>
    <property type="evidence" value="ECO:0007669"/>
    <property type="project" value="UniProtKB-SubCell"/>
</dbReference>
<protein>
    <submittedName>
        <fullName evidence="8">Competence protein ComEC</fullName>
    </submittedName>
</protein>
<dbReference type="Pfam" id="PF00753">
    <property type="entry name" value="Lactamase_B"/>
    <property type="match status" value="1"/>
</dbReference>
<dbReference type="AlphaFoldDB" id="A0A1M7DFS6"/>
<reference evidence="9" key="1">
    <citation type="submission" date="2016-11" db="EMBL/GenBank/DDBJ databases">
        <authorList>
            <person name="Varghese N."/>
            <person name="Submissions S."/>
        </authorList>
    </citation>
    <scope>NUCLEOTIDE SEQUENCE [LARGE SCALE GENOMIC DNA]</scope>
    <source>
        <strain evidence="9">CECT 8089</strain>
    </source>
</reference>
<evidence type="ECO:0000259" key="7">
    <source>
        <dbReference type="SMART" id="SM00849"/>
    </source>
</evidence>
<evidence type="ECO:0000256" key="4">
    <source>
        <dbReference type="ARBA" id="ARBA00022989"/>
    </source>
</evidence>
<dbReference type="Pfam" id="PF13567">
    <property type="entry name" value="DUF4131"/>
    <property type="match status" value="1"/>
</dbReference>
<feature type="transmembrane region" description="Helical" evidence="6">
    <location>
        <begin position="289"/>
        <end position="310"/>
    </location>
</feature>
<dbReference type="EMBL" id="FRBQ01000002">
    <property type="protein sequence ID" value="SHL78361.1"/>
    <property type="molecule type" value="Genomic_DNA"/>
</dbReference>
<dbReference type="InterPro" id="IPR001279">
    <property type="entry name" value="Metallo-B-lactamas"/>
</dbReference>
<dbReference type="SUPFAM" id="SSF56281">
    <property type="entry name" value="Metallo-hydrolase/oxidoreductase"/>
    <property type="match status" value="1"/>
</dbReference>
<feature type="transmembrane region" description="Helical" evidence="6">
    <location>
        <begin position="481"/>
        <end position="514"/>
    </location>
</feature>
<proteinExistence type="predicted"/>
<keyword evidence="2" id="KW-1003">Cell membrane</keyword>
<name>A0A1M7DFS6_9GAMM</name>
<keyword evidence="4 6" id="KW-1133">Transmembrane helix</keyword>
<evidence type="ECO:0000256" key="5">
    <source>
        <dbReference type="ARBA" id="ARBA00023136"/>
    </source>
</evidence>
<feature type="transmembrane region" description="Helical" evidence="6">
    <location>
        <begin position="331"/>
        <end position="354"/>
    </location>
</feature>
<dbReference type="NCBIfam" id="TIGR00360">
    <property type="entry name" value="ComEC_N-term"/>
    <property type="match status" value="1"/>
</dbReference>
<feature type="transmembrane region" description="Helical" evidence="6">
    <location>
        <begin position="255"/>
        <end position="277"/>
    </location>
</feature>
<feature type="transmembrane region" description="Helical" evidence="6">
    <location>
        <begin position="360"/>
        <end position="380"/>
    </location>
</feature>
<dbReference type="STRING" id="1220495.SAMN05216288_2446"/>
<evidence type="ECO:0000313" key="9">
    <source>
        <dbReference type="Proteomes" id="UP000184305"/>
    </source>
</evidence>
<evidence type="ECO:0000256" key="2">
    <source>
        <dbReference type="ARBA" id="ARBA00022475"/>
    </source>
</evidence>
<dbReference type="Proteomes" id="UP000184305">
    <property type="component" value="Unassembled WGS sequence"/>
</dbReference>
<dbReference type="CDD" id="cd07731">
    <property type="entry name" value="ComA-like_MBL-fold"/>
    <property type="match status" value="1"/>
</dbReference>